<dbReference type="SMART" id="SM00696">
    <property type="entry name" value="DM9"/>
    <property type="match status" value="2"/>
</dbReference>
<reference evidence="4" key="1">
    <citation type="submission" date="2020-11" db="EMBL/GenBank/DDBJ databases">
        <authorList>
            <consortium name="DOE Joint Genome Institute"/>
            <person name="Ahrendt S."/>
            <person name="Riley R."/>
            <person name="Andreopoulos W."/>
            <person name="Labutti K."/>
            <person name="Pangilinan J."/>
            <person name="Ruiz-Duenas F.J."/>
            <person name="Barrasa J.M."/>
            <person name="Sanchez-Garcia M."/>
            <person name="Camarero S."/>
            <person name="Miyauchi S."/>
            <person name="Serrano A."/>
            <person name="Linde D."/>
            <person name="Babiker R."/>
            <person name="Drula E."/>
            <person name="Ayuso-Fernandez I."/>
            <person name="Pacheco R."/>
            <person name="Padilla G."/>
            <person name="Ferreira P."/>
            <person name="Barriuso J."/>
            <person name="Kellner H."/>
            <person name="Castanera R."/>
            <person name="Alfaro M."/>
            <person name="Ramirez L."/>
            <person name="Pisabarro A.G."/>
            <person name="Kuo A."/>
            <person name="Tritt A."/>
            <person name="Lipzen A."/>
            <person name="He G."/>
            <person name="Yan M."/>
            <person name="Ng V."/>
            <person name="Cullen D."/>
            <person name="Martin F."/>
            <person name="Rosso M.-N."/>
            <person name="Henrissat B."/>
            <person name="Hibbett D."/>
            <person name="Martinez A.T."/>
            <person name="Grigoriev I.V."/>
        </authorList>
    </citation>
    <scope>NUCLEOTIDE SEQUENCE</scope>
    <source>
        <strain evidence="4">CIRM-BRFM 674</strain>
    </source>
</reference>
<dbReference type="PANTHER" id="PTHR31649:SF1">
    <property type="entry name" value="FARNESOIC ACID O-METHYL TRANSFERASE DOMAIN-CONTAINING PROTEIN"/>
    <property type="match status" value="1"/>
</dbReference>
<proteinExistence type="predicted"/>
<name>A0A9P5ZG16_9AGAR</name>
<dbReference type="Pfam" id="PF02839">
    <property type="entry name" value="CBM_5_12"/>
    <property type="match status" value="1"/>
</dbReference>
<dbReference type="GO" id="GO:0005975">
    <property type="term" value="P:carbohydrate metabolic process"/>
    <property type="evidence" value="ECO:0007669"/>
    <property type="project" value="InterPro"/>
</dbReference>
<dbReference type="SUPFAM" id="SSF51055">
    <property type="entry name" value="Carbohydrate binding domain"/>
    <property type="match status" value="1"/>
</dbReference>
<evidence type="ECO:0000259" key="3">
    <source>
        <dbReference type="SMART" id="SM00495"/>
    </source>
</evidence>
<protein>
    <submittedName>
        <fullName evidence="4">Carbohydrate-binding module family 12 protein</fullName>
    </submittedName>
</protein>
<dbReference type="OrthoDB" id="2142040at2759"/>
<dbReference type="PANTHER" id="PTHR31649">
    <property type="entry name" value="AGAP009604-PA"/>
    <property type="match status" value="1"/>
</dbReference>
<dbReference type="InterPro" id="IPR003610">
    <property type="entry name" value="CBM5/12"/>
</dbReference>
<dbReference type="GO" id="GO:0004553">
    <property type="term" value="F:hydrolase activity, hydrolyzing O-glycosyl compounds"/>
    <property type="evidence" value="ECO:0007669"/>
    <property type="project" value="InterPro"/>
</dbReference>
<dbReference type="Proteomes" id="UP000807469">
    <property type="component" value="Unassembled WGS sequence"/>
</dbReference>
<dbReference type="GO" id="GO:0030246">
    <property type="term" value="F:carbohydrate binding"/>
    <property type="evidence" value="ECO:0007669"/>
    <property type="project" value="InterPro"/>
</dbReference>
<dbReference type="GO" id="GO:0005576">
    <property type="term" value="C:extracellular region"/>
    <property type="evidence" value="ECO:0007669"/>
    <property type="project" value="InterPro"/>
</dbReference>
<evidence type="ECO:0000256" key="1">
    <source>
        <dbReference type="ARBA" id="ARBA00022801"/>
    </source>
</evidence>
<evidence type="ECO:0000313" key="4">
    <source>
        <dbReference type="EMBL" id="KAF9485759.1"/>
    </source>
</evidence>
<evidence type="ECO:0000313" key="5">
    <source>
        <dbReference type="Proteomes" id="UP000807469"/>
    </source>
</evidence>
<feature type="compositionally biased region" description="Basic and acidic residues" evidence="2">
    <location>
        <begin position="89"/>
        <end position="99"/>
    </location>
</feature>
<dbReference type="AlphaFoldDB" id="A0A9P5ZG16"/>
<keyword evidence="5" id="KW-1185">Reference proteome</keyword>
<evidence type="ECO:0000256" key="2">
    <source>
        <dbReference type="SAM" id="MobiDB-lite"/>
    </source>
</evidence>
<feature type="compositionally biased region" description="Low complexity" evidence="2">
    <location>
        <begin position="56"/>
        <end position="72"/>
    </location>
</feature>
<dbReference type="CDD" id="cd12214">
    <property type="entry name" value="ChiA1_BD"/>
    <property type="match status" value="1"/>
</dbReference>
<feature type="domain" description="Chitin-binding type-3" evidence="3">
    <location>
        <begin position="3"/>
        <end position="49"/>
    </location>
</feature>
<feature type="region of interest" description="Disordered" evidence="2">
    <location>
        <begin position="34"/>
        <end position="99"/>
    </location>
</feature>
<dbReference type="InterPro" id="IPR036573">
    <property type="entry name" value="CBM_sf_5/12"/>
</dbReference>
<keyword evidence="1" id="KW-0378">Hydrolase</keyword>
<accession>A0A9P5ZG16</accession>
<dbReference type="InterPro" id="IPR006616">
    <property type="entry name" value="DM9_repeat"/>
</dbReference>
<comment type="caution">
    <text evidence="4">The sequence shown here is derived from an EMBL/GenBank/DDBJ whole genome shotgun (WGS) entry which is preliminary data.</text>
</comment>
<organism evidence="4 5">
    <name type="scientific">Pholiota conissans</name>
    <dbReference type="NCBI Taxonomy" id="109636"/>
    <lineage>
        <taxon>Eukaryota</taxon>
        <taxon>Fungi</taxon>
        <taxon>Dikarya</taxon>
        <taxon>Basidiomycota</taxon>
        <taxon>Agaricomycotina</taxon>
        <taxon>Agaricomycetes</taxon>
        <taxon>Agaricomycetidae</taxon>
        <taxon>Agaricales</taxon>
        <taxon>Agaricineae</taxon>
        <taxon>Strophariaceae</taxon>
        <taxon>Pholiota</taxon>
    </lineage>
</organism>
<feature type="compositionally biased region" description="Polar residues" evidence="2">
    <location>
        <begin position="79"/>
        <end position="88"/>
    </location>
</feature>
<gene>
    <name evidence="4" type="ORF">BDN70DRAFT_870629</name>
</gene>
<sequence length="316" mass="35629">MHTPSWEPGTAYNYGDIVKYEGHRYKIIQPHTSQSDWAPNLTPALWGRMTDDDDGQGYQQQGYQDQQQQQQYQPPPQQSPHYDQGQSKQDNESDDKKEWYQDEENRKKLELGGGLLAGAALLAGGMFAYKKHEEHKEEATAEGWASGNWLNEAKERTEAYHRNGTQEPCTWVLTQGKHIPKGAILVGPEKSWNLYICRAFYDGGMQLGKASDAFKKGGVLGYKDDEVHVDQYEVLIGDMNRLRWVPASGRLNVASLGYRPVQAGRENDGTPLYIAEAPHHGAVHPGKASEKLDGAYIPYDGGELRVREYRVLCYAQ</sequence>
<dbReference type="Pfam" id="PF11901">
    <property type="entry name" value="DM9"/>
    <property type="match status" value="1"/>
</dbReference>
<dbReference type="EMBL" id="MU155133">
    <property type="protein sequence ID" value="KAF9485759.1"/>
    <property type="molecule type" value="Genomic_DNA"/>
</dbReference>
<dbReference type="Gene3D" id="2.10.10.20">
    <property type="entry name" value="Carbohydrate-binding module superfamily 5/12"/>
    <property type="match status" value="1"/>
</dbReference>
<dbReference type="SMART" id="SM00495">
    <property type="entry name" value="ChtBD3"/>
    <property type="match status" value="1"/>
</dbReference>